<sequence>MNINHLNTPPAVAATLRTREAETLRDLHSILHHPRSLARPTANWRPPSKALPGGDLTMTLTRRRVGERAKARVLGYGGEREPVYLITLRITDQHRAVDPVLAEGWVRALVDDELIDSVHEVPSGHAATFVWLVDRHFVPIPSPASLFVGFTQAA</sequence>
<evidence type="ECO:0000313" key="2">
    <source>
        <dbReference type="Proteomes" id="UP000274907"/>
    </source>
</evidence>
<protein>
    <submittedName>
        <fullName evidence="1">Uncharacterized protein</fullName>
    </submittedName>
</protein>
<dbReference type="AlphaFoldDB" id="A0A430I205"/>
<dbReference type="Proteomes" id="UP000274907">
    <property type="component" value="Unassembled WGS sequence"/>
</dbReference>
<dbReference type="EMBL" id="RXHJ01000002">
    <property type="protein sequence ID" value="RSZ65456.1"/>
    <property type="molecule type" value="Genomic_DNA"/>
</dbReference>
<accession>A0A430I205</accession>
<name>A0A430I205_9CORY</name>
<dbReference type="RefSeq" id="WP_126119551.1">
    <property type="nucleotide sequence ID" value="NZ_RXHJ01000002.1"/>
</dbReference>
<dbReference type="OrthoDB" id="4421601at2"/>
<keyword evidence="2" id="KW-1185">Reference proteome</keyword>
<reference evidence="1 2" key="1">
    <citation type="submission" date="2018-12" db="EMBL/GenBank/DDBJ databases">
        <title>YIM 101343 draft genome.</title>
        <authorList>
            <person name="Chen X."/>
        </authorList>
    </citation>
    <scope>NUCLEOTIDE SEQUENCE [LARGE SCALE GENOMIC DNA]</scope>
    <source>
        <strain evidence="1 2">YIM 101343</strain>
    </source>
</reference>
<organism evidence="1 2">
    <name type="scientific">Corynebacterium hylobatis</name>
    <dbReference type="NCBI Taxonomy" id="1859290"/>
    <lineage>
        <taxon>Bacteria</taxon>
        <taxon>Bacillati</taxon>
        <taxon>Actinomycetota</taxon>
        <taxon>Actinomycetes</taxon>
        <taxon>Mycobacteriales</taxon>
        <taxon>Corynebacteriaceae</taxon>
        <taxon>Corynebacterium</taxon>
    </lineage>
</organism>
<gene>
    <name evidence="1" type="ORF">EAH68_01470</name>
</gene>
<comment type="caution">
    <text evidence="1">The sequence shown here is derived from an EMBL/GenBank/DDBJ whole genome shotgun (WGS) entry which is preliminary data.</text>
</comment>
<proteinExistence type="predicted"/>
<evidence type="ECO:0000313" key="1">
    <source>
        <dbReference type="EMBL" id="RSZ65456.1"/>
    </source>
</evidence>